<organism evidence="2">
    <name type="scientific">Trichuris suis</name>
    <name type="common">pig whipworm</name>
    <dbReference type="NCBI Taxonomy" id="68888"/>
    <lineage>
        <taxon>Eukaryota</taxon>
        <taxon>Metazoa</taxon>
        <taxon>Ecdysozoa</taxon>
        <taxon>Nematoda</taxon>
        <taxon>Enoplea</taxon>
        <taxon>Dorylaimia</taxon>
        <taxon>Trichinellida</taxon>
        <taxon>Trichuridae</taxon>
        <taxon>Trichuris</taxon>
    </lineage>
</organism>
<gene>
    <name evidence="2" type="ORF">M514_24008</name>
</gene>
<feature type="region of interest" description="Disordered" evidence="1">
    <location>
        <begin position="1"/>
        <end position="26"/>
    </location>
</feature>
<dbReference type="Proteomes" id="UP000030758">
    <property type="component" value="Unassembled WGS sequence"/>
</dbReference>
<sequence>MVRTRGAKSEYSGSEPDEDAVLSGDVGDVVPRRTLREGETSGLAGRGGPWCQPPGTLSSGMDVDVWLGRLDDYLAVNAVPETRWLAIMKSLVDDKIYKNLRCLGPSCSFEQAKSYLLRRYGRGKLEFALRLQFSQRVQQPAESIEDFADELRRLGTEVGKHDADQKAQFIIGLQDANAQRYLLEKVPASFDEALQIAKQFLAVQTSVEDMQRTRQRVAPVACQNNCSTEGSGPSGLDKEFTGGAAGTHRRAPDTTGNAPRRGRTQQKHHAGLEAVFERLRRYNLTVRPDKFCRAQIEFLGFELSAAGLRPLPDEVQD</sequence>
<dbReference type="AlphaFoldDB" id="A0A085N314"/>
<dbReference type="SUPFAM" id="SSF56672">
    <property type="entry name" value="DNA/RNA polymerases"/>
    <property type="match status" value="1"/>
</dbReference>
<evidence type="ECO:0008006" key="3">
    <source>
        <dbReference type="Google" id="ProtNLM"/>
    </source>
</evidence>
<proteinExistence type="predicted"/>
<feature type="compositionally biased region" description="Basic residues" evidence="1">
    <location>
        <begin position="260"/>
        <end position="269"/>
    </location>
</feature>
<dbReference type="InterPro" id="IPR043128">
    <property type="entry name" value="Rev_trsase/Diguanyl_cyclase"/>
</dbReference>
<dbReference type="EMBL" id="KL367565">
    <property type="protein sequence ID" value="KFD63860.1"/>
    <property type="molecule type" value="Genomic_DNA"/>
</dbReference>
<dbReference type="InterPro" id="IPR043502">
    <property type="entry name" value="DNA/RNA_pol_sf"/>
</dbReference>
<evidence type="ECO:0000313" key="2">
    <source>
        <dbReference type="EMBL" id="KFD63860.1"/>
    </source>
</evidence>
<feature type="region of interest" description="Disordered" evidence="1">
    <location>
        <begin position="228"/>
        <end position="270"/>
    </location>
</feature>
<reference evidence="2" key="1">
    <citation type="journal article" date="2014" name="Nat. Genet.">
        <title>Genome and transcriptome of the porcine whipworm Trichuris suis.</title>
        <authorList>
            <person name="Jex A.R."/>
            <person name="Nejsum P."/>
            <person name="Schwarz E.M."/>
            <person name="Hu L."/>
            <person name="Young N.D."/>
            <person name="Hall R.S."/>
            <person name="Korhonen P.K."/>
            <person name="Liao S."/>
            <person name="Thamsborg S."/>
            <person name="Xia J."/>
            <person name="Xu P."/>
            <person name="Wang S."/>
            <person name="Scheerlinck J.P."/>
            <person name="Hofmann A."/>
            <person name="Sternberg P.W."/>
            <person name="Wang J."/>
            <person name="Gasser R.B."/>
        </authorList>
    </citation>
    <scope>NUCLEOTIDE SEQUENCE [LARGE SCALE GENOMIC DNA]</scope>
    <source>
        <strain evidence="2">DCEP-RM93F</strain>
    </source>
</reference>
<name>A0A085N314_9BILA</name>
<accession>A0A085N314</accession>
<dbReference type="Gene3D" id="3.30.70.270">
    <property type="match status" value="1"/>
</dbReference>
<protein>
    <recommendedName>
        <fullName evidence="3">Retrotransposon gag domain-containing protein</fullName>
    </recommendedName>
</protein>
<evidence type="ECO:0000256" key="1">
    <source>
        <dbReference type="SAM" id="MobiDB-lite"/>
    </source>
</evidence>